<dbReference type="Proteomes" id="UP000077066">
    <property type="component" value="Unassembled WGS sequence"/>
</dbReference>
<dbReference type="InterPro" id="IPR018303">
    <property type="entry name" value="ATPase_P-typ_P_site"/>
</dbReference>
<feature type="transmembrane region" description="Helical" evidence="9">
    <location>
        <begin position="649"/>
        <end position="668"/>
    </location>
</feature>
<keyword evidence="12" id="KW-1185">Reference proteome</keyword>
<dbReference type="GO" id="GO:0016020">
    <property type="term" value="C:membrane"/>
    <property type="evidence" value="ECO:0007669"/>
    <property type="project" value="UniProtKB-SubCell"/>
</dbReference>
<dbReference type="InterPro" id="IPR051014">
    <property type="entry name" value="Cation_Transport_ATPase_IB"/>
</dbReference>
<dbReference type="EC" id="3.6.3.3" evidence="11"/>
<feature type="transmembrane region" description="Helical" evidence="9">
    <location>
        <begin position="305"/>
        <end position="323"/>
    </location>
</feature>
<dbReference type="InterPro" id="IPR023214">
    <property type="entry name" value="HAD_sf"/>
</dbReference>
<dbReference type="InterPro" id="IPR044492">
    <property type="entry name" value="P_typ_ATPase_HD_dom"/>
</dbReference>
<comment type="subcellular location">
    <subcellularLocation>
        <location evidence="1">Membrane</location>
    </subcellularLocation>
</comment>
<feature type="domain" description="P-type ATPase A" evidence="10">
    <location>
        <begin position="189"/>
        <end position="288"/>
    </location>
</feature>
<dbReference type="PROSITE" id="PS01229">
    <property type="entry name" value="COF_2"/>
    <property type="match status" value="1"/>
</dbReference>
<dbReference type="Gene3D" id="2.70.150.10">
    <property type="entry name" value="Calcium-transporting ATPase, cytoplasmic transduction domain A"/>
    <property type="match status" value="1"/>
</dbReference>
<dbReference type="Pfam" id="PF00122">
    <property type="entry name" value="E1-E2_ATPase"/>
    <property type="match status" value="1"/>
</dbReference>
<dbReference type="GO" id="GO:0015086">
    <property type="term" value="F:cadmium ion transmembrane transporter activity"/>
    <property type="evidence" value="ECO:0007669"/>
    <property type="project" value="TreeGrafter"/>
</dbReference>
<feature type="transmembrane region" description="Helical" evidence="9">
    <location>
        <begin position="674"/>
        <end position="692"/>
    </location>
</feature>
<dbReference type="FunFam" id="2.70.150.10:FF:000002">
    <property type="entry name" value="Copper-transporting ATPase 1, putative"/>
    <property type="match status" value="1"/>
</dbReference>
<dbReference type="OrthoDB" id="8588at2157"/>
<dbReference type="SFLD" id="SFLDS00003">
    <property type="entry name" value="Haloacid_Dehalogenase"/>
    <property type="match status" value="1"/>
</dbReference>
<dbReference type="Gene3D" id="3.40.1110.10">
    <property type="entry name" value="Calcium-transporting ATPase, cytoplasmic domain N"/>
    <property type="match status" value="1"/>
</dbReference>
<evidence type="ECO:0000256" key="1">
    <source>
        <dbReference type="ARBA" id="ARBA00004370"/>
    </source>
</evidence>
<dbReference type="PRINTS" id="PR00119">
    <property type="entry name" value="CATATPASE"/>
</dbReference>
<evidence type="ECO:0000256" key="2">
    <source>
        <dbReference type="ARBA" id="ARBA00006024"/>
    </source>
</evidence>
<dbReference type="Pfam" id="PF00702">
    <property type="entry name" value="Hydrolase"/>
    <property type="match status" value="1"/>
</dbReference>
<accession>A0A166ESF6</accession>
<dbReference type="SUPFAM" id="SSF56784">
    <property type="entry name" value="HAD-like"/>
    <property type="match status" value="1"/>
</dbReference>
<evidence type="ECO:0000256" key="4">
    <source>
        <dbReference type="ARBA" id="ARBA00022723"/>
    </source>
</evidence>
<keyword evidence="4" id="KW-0479">Metal-binding</keyword>
<feature type="transmembrane region" description="Helical" evidence="9">
    <location>
        <begin position="335"/>
        <end position="353"/>
    </location>
</feature>
<gene>
    <name evidence="11" type="primary">cadA</name>
    <name evidence="11" type="ORF">MBFIL_04440</name>
</gene>
<feature type="region of interest" description="Disordered" evidence="8">
    <location>
        <begin position="1"/>
        <end position="30"/>
    </location>
</feature>
<dbReference type="SFLD" id="SFLDF00027">
    <property type="entry name" value="p-type_atpase"/>
    <property type="match status" value="1"/>
</dbReference>
<evidence type="ECO:0000256" key="3">
    <source>
        <dbReference type="ARBA" id="ARBA00022692"/>
    </source>
</evidence>
<dbReference type="AlphaFoldDB" id="A0A166ESF6"/>
<dbReference type="GO" id="GO:0016887">
    <property type="term" value="F:ATP hydrolysis activity"/>
    <property type="evidence" value="ECO:0007669"/>
    <property type="project" value="InterPro"/>
</dbReference>
<evidence type="ECO:0000313" key="11">
    <source>
        <dbReference type="EMBL" id="KZX16959.1"/>
    </source>
</evidence>
<evidence type="ECO:0000313" key="12">
    <source>
        <dbReference type="Proteomes" id="UP000077066"/>
    </source>
</evidence>
<dbReference type="GO" id="GO:0005524">
    <property type="term" value="F:ATP binding"/>
    <property type="evidence" value="ECO:0007669"/>
    <property type="project" value="InterPro"/>
</dbReference>
<keyword evidence="3 9" id="KW-0812">Transmembrane</keyword>
<dbReference type="STRING" id="55758.MBFIL_04440"/>
<evidence type="ECO:0000256" key="6">
    <source>
        <dbReference type="ARBA" id="ARBA00022989"/>
    </source>
</evidence>
<dbReference type="InterPro" id="IPR001757">
    <property type="entry name" value="P_typ_ATPase"/>
</dbReference>
<dbReference type="NCBIfam" id="TIGR01525">
    <property type="entry name" value="ATPase-IB_hvy"/>
    <property type="match status" value="1"/>
</dbReference>
<reference evidence="11 12" key="1">
    <citation type="submission" date="2016-04" db="EMBL/GenBank/DDBJ databases">
        <title>Genome sequence of Methanobrevibacter filiformis DSM 11501.</title>
        <authorList>
            <person name="Poehlein A."/>
            <person name="Seedorf H."/>
            <person name="Daniel R."/>
        </authorList>
    </citation>
    <scope>NUCLEOTIDE SEQUENCE [LARGE SCALE GENOMIC DNA]</scope>
    <source>
        <strain evidence="11 12">DSM 11501</strain>
    </source>
</reference>
<keyword evidence="7 9" id="KW-0472">Membrane</keyword>
<feature type="transmembrane region" description="Helical" evidence="9">
    <location>
        <begin position="72"/>
        <end position="91"/>
    </location>
</feature>
<evidence type="ECO:0000256" key="9">
    <source>
        <dbReference type="SAM" id="Phobius"/>
    </source>
</evidence>
<dbReference type="Gene3D" id="3.40.50.1000">
    <property type="entry name" value="HAD superfamily/HAD-like"/>
    <property type="match status" value="1"/>
</dbReference>
<dbReference type="EMBL" id="LWMT01000059">
    <property type="protein sequence ID" value="KZX16959.1"/>
    <property type="molecule type" value="Genomic_DNA"/>
</dbReference>
<dbReference type="SUPFAM" id="SSF81653">
    <property type="entry name" value="Calcium ATPase, transduction domain A"/>
    <property type="match status" value="1"/>
</dbReference>
<dbReference type="GO" id="GO:0046872">
    <property type="term" value="F:metal ion binding"/>
    <property type="evidence" value="ECO:0007669"/>
    <property type="project" value="UniProtKB-KW"/>
</dbReference>
<dbReference type="InterPro" id="IPR008250">
    <property type="entry name" value="ATPase_P-typ_transduc_dom_A_sf"/>
</dbReference>
<dbReference type="CDD" id="cd02079">
    <property type="entry name" value="P-type_ATPase_HM"/>
    <property type="match status" value="1"/>
</dbReference>
<dbReference type="PANTHER" id="PTHR48085:SF5">
    <property type="entry name" value="CADMIUM_ZINC-TRANSPORTING ATPASE HMA4-RELATED"/>
    <property type="match status" value="1"/>
</dbReference>
<dbReference type="NCBIfam" id="TIGR01494">
    <property type="entry name" value="ATPase_P-type"/>
    <property type="match status" value="1"/>
</dbReference>
<keyword evidence="11" id="KW-0378">Hydrolase</keyword>
<feature type="transmembrane region" description="Helical" evidence="9">
    <location>
        <begin position="106"/>
        <end position="124"/>
    </location>
</feature>
<name>A0A166ESF6_9EURY</name>
<dbReference type="InterPro" id="IPR023299">
    <property type="entry name" value="ATPase_P-typ_cyto_dom_N"/>
</dbReference>
<dbReference type="SUPFAM" id="SSF81665">
    <property type="entry name" value="Calcium ATPase, transmembrane domain M"/>
    <property type="match status" value="1"/>
</dbReference>
<dbReference type="SFLD" id="SFLDG00002">
    <property type="entry name" value="C1.7:_P-type_atpase_like"/>
    <property type="match status" value="1"/>
</dbReference>
<evidence type="ECO:0000259" key="10">
    <source>
        <dbReference type="Pfam" id="PF00122"/>
    </source>
</evidence>
<dbReference type="InterPro" id="IPR023298">
    <property type="entry name" value="ATPase_P-typ_TM_dom_sf"/>
</dbReference>
<dbReference type="PANTHER" id="PTHR48085">
    <property type="entry name" value="CADMIUM/ZINC-TRANSPORTING ATPASE HMA2-RELATED"/>
    <property type="match status" value="1"/>
</dbReference>
<dbReference type="PROSITE" id="PS00154">
    <property type="entry name" value="ATPASE_E1_E2"/>
    <property type="match status" value="1"/>
</dbReference>
<evidence type="ECO:0000256" key="8">
    <source>
        <dbReference type="SAM" id="MobiDB-lite"/>
    </source>
</evidence>
<protein>
    <submittedName>
        <fullName evidence="11">Putative cadmium-transporting ATPase</fullName>
        <ecNumber evidence="11">3.6.3.3</ecNumber>
    </submittedName>
</protein>
<dbReference type="InterPro" id="IPR036412">
    <property type="entry name" value="HAD-like_sf"/>
</dbReference>
<evidence type="ECO:0000256" key="5">
    <source>
        <dbReference type="ARBA" id="ARBA00022967"/>
    </source>
</evidence>
<keyword evidence="5" id="KW-1278">Translocase</keyword>
<dbReference type="PRINTS" id="PR00941">
    <property type="entry name" value="CDATPASE"/>
</dbReference>
<comment type="caution">
    <text evidence="11">The sequence shown here is derived from an EMBL/GenBank/DDBJ whole genome shotgun (WGS) entry which is preliminary data.</text>
</comment>
<proteinExistence type="inferred from homology"/>
<dbReference type="GO" id="GO:0019829">
    <property type="term" value="F:ATPase-coupled monoatomic cation transmembrane transporter activity"/>
    <property type="evidence" value="ECO:0007669"/>
    <property type="project" value="InterPro"/>
</dbReference>
<dbReference type="RefSeq" id="WP_084266268.1">
    <property type="nucleotide sequence ID" value="NZ_LWMT01000059.1"/>
</dbReference>
<sequence>MSKKDSCCDHEDPNHHEENEGHIHEDHGHGDECCTEDHNHKDECYDDHDGCCCESGILENIDQKSEKSNKPLILMGISAVLIAFGLVLTLFNQPHILFGFTTIEEPISLLIFLAVVIIIGRGIIKHGVKTFLKGEVKIELLVTIATVGAFLLGDGLEGASLMTLFYLAEYIEHFALDRSKRSLSKLVNLNPDIAILKKDGGEVEVNVNDLKVNDIVIIKPGDKIPIDGVIINGNTSINQASITGESLAVSKAEGDDVYSSTINEEGYIEIKVTKTSENTIFAKIINLIKESEEKKAKIDLFIDKFAKYYTPTVVLIAIFIAIIPPVVLKEPFLQWIYRGLVLLVISCPCGLVISTPVSMVSAITAGTRNGIIIKGGEYIEELARIKAILFDKTGTLTEGKLEINTITPHKIITKEKLIEIACSIEGKSKHPIAKAFNEYKQNNDINVKEVHNFESIAGKGLKGVINNETYYIGKKDLFDYNESLKEEINLIIANNTNIGKTSVIIGDKTQILGFISLSDKIRENAKTTISEIKSSGIKTIMLTGDNKSAADNVSKQIGLNSYYNDLLPEDKLNKVEELAIKYNDVAMVGDGVNDTPSLARANVGIAMGMGGADVAVETADIVLMHDNISKISTLLNIAKKTMNIVKENLIIVISIKSIIAILGVLGYISLLEAVILGDMGITLIVVGNALRIR</sequence>
<comment type="similarity">
    <text evidence="2">Belongs to the cation transport ATPase (P-type) (TC 3.A.3) family. Type IB subfamily.</text>
</comment>
<evidence type="ECO:0000256" key="7">
    <source>
        <dbReference type="ARBA" id="ARBA00023136"/>
    </source>
</evidence>
<keyword evidence="6 9" id="KW-1133">Transmembrane helix</keyword>
<dbReference type="InterPro" id="IPR059000">
    <property type="entry name" value="ATPase_P-type_domA"/>
</dbReference>
<dbReference type="InterPro" id="IPR027256">
    <property type="entry name" value="P-typ_ATPase_IB"/>
</dbReference>
<organism evidence="11 12">
    <name type="scientific">Methanobrevibacter filiformis</name>
    <dbReference type="NCBI Taxonomy" id="55758"/>
    <lineage>
        <taxon>Archaea</taxon>
        <taxon>Methanobacteriati</taxon>
        <taxon>Methanobacteriota</taxon>
        <taxon>Methanomada group</taxon>
        <taxon>Methanobacteria</taxon>
        <taxon>Methanobacteriales</taxon>
        <taxon>Methanobacteriaceae</taxon>
        <taxon>Methanobrevibacter</taxon>
    </lineage>
</organism>
<dbReference type="PATRIC" id="fig|55758.3.peg.495"/>